<dbReference type="AlphaFoldDB" id="A0A913Z5Z9"/>
<name>A0A913Z5Z9_PATMI</name>
<keyword evidence="2" id="KW-1133">Transmembrane helix</keyword>
<accession>A0A913Z5Z9</accession>
<evidence type="ECO:0000313" key="4">
    <source>
        <dbReference type="Proteomes" id="UP000887568"/>
    </source>
</evidence>
<dbReference type="OMA" id="SHILEYP"/>
<feature type="transmembrane region" description="Helical" evidence="2">
    <location>
        <begin position="202"/>
        <end position="225"/>
    </location>
</feature>
<dbReference type="GeneID" id="119720698"/>
<dbReference type="OrthoDB" id="10069751at2759"/>
<feature type="transmembrane region" description="Helical" evidence="2">
    <location>
        <begin position="395"/>
        <end position="420"/>
    </location>
</feature>
<dbReference type="EnsemblMetazoa" id="XM_038190508.1">
    <property type="protein sequence ID" value="XP_038046436.1"/>
    <property type="gene ID" value="LOC119720698"/>
</dbReference>
<dbReference type="RefSeq" id="XP_038046436.1">
    <property type="nucleotide sequence ID" value="XM_038190508.1"/>
</dbReference>
<dbReference type="Proteomes" id="UP000887568">
    <property type="component" value="Unplaced"/>
</dbReference>
<evidence type="ECO:0000313" key="3">
    <source>
        <dbReference type="EnsemblMetazoa" id="XP_038046436.1"/>
    </source>
</evidence>
<feature type="transmembrane region" description="Helical" evidence="2">
    <location>
        <begin position="231"/>
        <end position="253"/>
    </location>
</feature>
<protein>
    <submittedName>
        <fullName evidence="3">Uncharacterized protein</fullName>
    </submittedName>
</protein>
<proteinExistence type="predicted"/>
<evidence type="ECO:0000256" key="1">
    <source>
        <dbReference type="SAM" id="MobiDB-lite"/>
    </source>
</evidence>
<feature type="region of interest" description="Disordered" evidence="1">
    <location>
        <begin position="98"/>
        <end position="122"/>
    </location>
</feature>
<sequence length="547" mass="62284">MDTKSPTFRLGIKNRNMEILNISEQNNPTMAGREELYSSSVTTEETPLMSSSRLMNQDGYPRKMQPWPRPLTVALCILGIWRPGTAQRATRNLQAGKRVGRGPLPRVYSHQPGGPRVVDSNGNTVGMSGADSSGEGLIAVTRDGGDQDDLPPLSWSQSVGSEECRLDDTQCDICYSNSEALYDLKTTDTDGKFQKLFYNGVMLLYLVTLTGFMTYDFVAYFEVFWGHLQNVLILVSYFTYLFQVIVVPVFVLLTRFIDWFHLLDKDCTWVALHSDFIFQRSQYLRHGSGVASFLSLGLFLTWPIINGVLRIIYDWVYRPGGDIHAVISRWCAMASYIVYGSFCYLVYAQRRSLQKEFRVVAHFVASNAPKGSVVMDVCRDRLSRMYQQYHIMRDFVGIWMAFTMAVATWGLTAHLTWNYVIFSYCQTKDLDGLPVLNLLIWSQKIMFFVLPSLAVGGINIDYMWRHFRYILANHGRHRYSTFWHAIMKHVSRINLLGQGLSATLVFSALGLYLGLSLGDSAQNVAFWNGPGEFNISIYCNFTSHKLR</sequence>
<feature type="region of interest" description="Disordered" evidence="1">
    <location>
        <begin position="40"/>
        <end position="61"/>
    </location>
</feature>
<feature type="compositionally biased region" description="Polar residues" evidence="1">
    <location>
        <begin position="40"/>
        <end position="55"/>
    </location>
</feature>
<keyword evidence="4" id="KW-1185">Reference proteome</keyword>
<reference evidence="3" key="1">
    <citation type="submission" date="2022-11" db="UniProtKB">
        <authorList>
            <consortium name="EnsemblMetazoa"/>
        </authorList>
    </citation>
    <scope>IDENTIFICATION</scope>
</reference>
<organism evidence="3 4">
    <name type="scientific">Patiria miniata</name>
    <name type="common">Bat star</name>
    <name type="synonym">Asterina miniata</name>
    <dbReference type="NCBI Taxonomy" id="46514"/>
    <lineage>
        <taxon>Eukaryota</taxon>
        <taxon>Metazoa</taxon>
        <taxon>Echinodermata</taxon>
        <taxon>Eleutherozoa</taxon>
        <taxon>Asterozoa</taxon>
        <taxon>Asteroidea</taxon>
        <taxon>Valvatacea</taxon>
        <taxon>Valvatida</taxon>
        <taxon>Asterinidae</taxon>
        <taxon>Patiria</taxon>
    </lineage>
</organism>
<feature type="transmembrane region" description="Helical" evidence="2">
    <location>
        <begin position="495"/>
        <end position="515"/>
    </location>
</feature>
<keyword evidence="2" id="KW-0472">Membrane</keyword>
<feature type="transmembrane region" description="Helical" evidence="2">
    <location>
        <begin position="325"/>
        <end position="348"/>
    </location>
</feature>
<feature type="transmembrane region" description="Helical" evidence="2">
    <location>
        <begin position="440"/>
        <end position="460"/>
    </location>
</feature>
<feature type="transmembrane region" description="Helical" evidence="2">
    <location>
        <begin position="290"/>
        <end position="313"/>
    </location>
</feature>
<evidence type="ECO:0000256" key="2">
    <source>
        <dbReference type="SAM" id="Phobius"/>
    </source>
</evidence>
<keyword evidence="2" id="KW-0812">Transmembrane</keyword>